<dbReference type="PANTHER" id="PTHR35011">
    <property type="entry name" value="2,3-DIKETO-L-GULONATE TRAP TRANSPORTER SMALL PERMEASE PROTEIN YIAM"/>
    <property type="match status" value="1"/>
</dbReference>
<comment type="similarity">
    <text evidence="8 9">Belongs to the TRAP transporter small permease family.</text>
</comment>
<dbReference type="OrthoDB" id="9794346at2"/>
<accession>A0A1I5JUW2</accession>
<name>A0A1I5JUW2_9HYPH</name>
<evidence type="ECO:0000313" key="12">
    <source>
        <dbReference type="Proteomes" id="UP000199236"/>
    </source>
</evidence>
<protein>
    <recommendedName>
        <fullName evidence="9">TRAP transporter small permease protein</fullName>
    </recommendedName>
</protein>
<keyword evidence="12" id="KW-1185">Reference proteome</keyword>
<keyword evidence="4 9" id="KW-0997">Cell inner membrane</keyword>
<dbReference type="Pfam" id="PF04290">
    <property type="entry name" value="DctQ"/>
    <property type="match status" value="1"/>
</dbReference>
<feature type="domain" description="Tripartite ATP-independent periplasmic transporters DctQ component" evidence="10">
    <location>
        <begin position="48"/>
        <end position="179"/>
    </location>
</feature>
<dbReference type="Proteomes" id="UP000199236">
    <property type="component" value="Unassembled WGS sequence"/>
</dbReference>
<comment type="function">
    <text evidence="9">Part of the tripartite ATP-independent periplasmic (TRAP) transport system.</text>
</comment>
<feature type="transmembrane region" description="Helical" evidence="9">
    <location>
        <begin position="110"/>
        <end position="131"/>
    </location>
</feature>
<comment type="subcellular location">
    <subcellularLocation>
        <location evidence="1 9">Cell inner membrane</location>
        <topology evidence="1 9">Multi-pass membrane protein</topology>
    </subcellularLocation>
</comment>
<keyword evidence="2 9" id="KW-0813">Transport</keyword>
<comment type="subunit">
    <text evidence="9">The complex comprises the extracytoplasmic solute receptor protein and the two transmembrane proteins.</text>
</comment>
<dbReference type="EMBL" id="FOVR01000012">
    <property type="protein sequence ID" value="SFO76191.1"/>
    <property type="molecule type" value="Genomic_DNA"/>
</dbReference>
<dbReference type="AlphaFoldDB" id="A0A1I5JUW2"/>
<keyword evidence="3" id="KW-1003">Cell membrane</keyword>
<sequence length="191" mass="21176">MTGLEKPNEEASIADHKKPPKACPEAGLFGRIVNRMGIVFSVGILVSAGILFVEVVMRYVFNSPTTWAHETVVFLNACAFIFGGLYVAAHNKHIRVVLVYSMIPDGPRRYLDAVISFVCMVSTGFFAFASWSSIQRAIWTPQGQFHLETSGSAWNPPFPGTLKVFLFVIMIALTIQFFIYTLKFAFKAGAK</sequence>
<evidence type="ECO:0000256" key="3">
    <source>
        <dbReference type="ARBA" id="ARBA00022475"/>
    </source>
</evidence>
<evidence type="ECO:0000256" key="4">
    <source>
        <dbReference type="ARBA" id="ARBA00022519"/>
    </source>
</evidence>
<evidence type="ECO:0000256" key="2">
    <source>
        <dbReference type="ARBA" id="ARBA00022448"/>
    </source>
</evidence>
<dbReference type="RefSeq" id="WP_090074779.1">
    <property type="nucleotide sequence ID" value="NZ_FOVR01000012.1"/>
</dbReference>
<reference evidence="11 12" key="1">
    <citation type="submission" date="2016-10" db="EMBL/GenBank/DDBJ databases">
        <authorList>
            <person name="de Groot N.N."/>
        </authorList>
    </citation>
    <scope>NUCLEOTIDE SEQUENCE [LARGE SCALE GENOMIC DNA]</scope>
    <source>
        <strain evidence="11 12">CGMCC 1.9157</strain>
    </source>
</reference>
<evidence type="ECO:0000259" key="10">
    <source>
        <dbReference type="Pfam" id="PF04290"/>
    </source>
</evidence>
<organism evidence="11 12">
    <name type="scientific">Cohaesibacter marisflavi</name>
    <dbReference type="NCBI Taxonomy" id="655353"/>
    <lineage>
        <taxon>Bacteria</taxon>
        <taxon>Pseudomonadati</taxon>
        <taxon>Pseudomonadota</taxon>
        <taxon>Alphaproteobacteria</taxon>
        <taxon>Hyphomicrobiales</taxon>
        <taxon>Cohaesibacteraceae</taxon>
    </lineage>
</organism>
<dbReference type="GO" id="GO:0022857">
    <property type="term" value="F:transmembrane transporter activity"/>
    <property type="evidence" value="ECO:0007669"/>
    <property type="project" value="UniProtKB-UniRule"/>
</dbReference>
<evidence type="ECO:0000256" key="8">
    <source>
        <dbReference type="ARBA" id="ARBA00038436"/>
    </source>
</evidence>
<keyword evidence="6 9" id="KW-1133">Transmembrane helix</keyword>
<proteinExistence type="inferred from homology"/>
<evidence type="ECO:0000256" key="1">
    <source>
        <dbReference type="ARBA" id="ARBA00004429"/>
    </source>
</evidence>
<dbReference type="InterPro" id="IPR007387">
    <property type="entry name" value="TRAP_DctQ"/>
</dbReference>
<evidence type="ECO:0000256" key="5">
    <source>
        <dbReference type="ARBA" id="ARBA00022692"/>
    </source>
</evidence>
<dbReference type="STRING" id="655353.SAMN04488056_11296"/>
<feature type="transmembrane region" description="Helical" evidence="9">
    <location>
        <begin position="38"/>
        <end position="61"/>
    </location>
</feature>
<keyword evidence="7 9" id="KW-0472">Membrane</keyword>
<feature type="transmembrane region" description="Helical" evidence="9">
    <location>
        <begin position="164"/>
        <end position="186"/>
    </location>
</feature>
<dbReference type="InterPro" id="IPR055348">
    <property type="entry name" value="DctQ"/>
</dbReference>
<evidence type="ECO:0000256" key="9">
    <source>
        <dbReference type="RuleBase" id="RU369079"/>
    </source>
</evidence>
<keyword evidence="5 9" id="KW-0812">Transmembrane</keyword>
<evidence type="ECO:0000256" key="6">
    <source>
        <dbReference type="ARBA" id="ARBA00022989"/>
    </source>
</evidence>
<dbReference type="GO" id="GO:0005886">
    <property type="term" value="C:plasma membrane"/>
    <property type="evidence" value="ECO:0007669"/>
    <property type="project" value="UniProtKB-SubCell"/>
</dbReference>
<gene>
    <name evidence="11" type="ORF">SAMN04488056_11296</name>
</gene>
<evidence type="ECO:0000256" key="7">
    <source>
        <dbReference type="ARBA" id="ARBA00023136"/>
    </source>
</evidence>
<feature type="transmembrane region" description="Helical" evidence="9">
    <location>
        <begin position="67"/>
        <end position="89"/>
    </location>
</feature>
<evidence type="ECO:0000313" key="11">
    <source>
        <dbReference type="EMBL" id="SFO76191.1"/>
    </source>
</evidence>
<dbReference type="PANTHER" id="PTHR35011:SF4">
    <property type="entry name" value="SLL1102 PROTEIN"/>
    <property type="match status" value="1"/>
</dbReference>